<protein>
    <submittedName>
        <fullName evidence="9">Uncharacterized protein</fullName>
    </submittedName>
</protein>
<feature type="domain" description="RNase III" evidence="8">
    <location>
        <begin position="46"/>
        <end position="170"/>
    </location>
</feature>
<dbReference type="GO" id="GO:0034475">
    <property type="term" value="P:U4 snRNA 3'-end processing"/>
    <property type="evidence" value="ECO:0007669"/>
    <property type="project" value="TreeGrafter"/>
</dbReference>
<accession>A0A8H6ZXQ0</accession>
<dbReference type="Gene3D" id="1.10.1520.10">
    <property type="entry name" value="Ribonuclease III domain"/>
    <property type="match status" value="1"/>
</dbReference>
<evidence type="ECO:0000256" key="2">
    <source>
        <dbReference type="ARBA" id="ARBA00022759"/>
    </source>
</evidence>
<dbReference type="PROSITE" id="PS50142">
    <property type="entry name" value="RNASE_3_2"/>
    <property type="match status" value="1"/>
</dbReference>
<feature type="compositionally biased region" description="Low complexity" evidence="6">
    <location>
        <begin position="225"/>
        <end position="252"/>
    </location>
</feature>
<dbReference type="GO" id="GO:0005654">
    <property type="term" value="C:nucleoplasm"/>
    <property type="evidence" value="ECO:0007669"/>
    <property type="project" value="TreeGrafter"/>
</dbReference>
<feature type="region of interest" description="Disordered" evidence="6">
    <location>
        <begin position="202"/>
        <end position="260"/>
    </location>
</feature>
<comment type="caution">
    <text evidence="9">The sequence shown here is derived from an EMBL/GenBank/DDBJ whole genome shotgun (WGS) entry which is preliminary data.</text>
</comment>
<evidence type="ECO:0000256" key="1">
    <source>
        <dbReference type="ARBA" id="ARBA00022722"/>
    </source>
</evidence>
<keyword evidence="3" id="KW-0378">Hydrolase</keyword>
<dbReference type="Proteomes" id="UP000623687">
    <property type="component" value="Unassembled WGS sequence"/>
</dbReference>
<dbReference type="InterPro" id="IPR000999">
    <property type="entry name" value="RNase_III_dom"/>
</dbReference>
<dbReference type="SUPFAM" id="SSF54768">
    <property type="entry name" value="dsRNA-binding domain-like"/>
    <property type="match status" value="1"/>
</dbReference>
<dbReference type="PANTHER" id="PTHR11207:SF0">
    <property type="entry name" value="RIBONUCLEASE 3"/>
    <property type="match status" value="1"/>
</dbReference>
<reference evidence="9" key="1">
    <citation type="submission" date="2019-07" db="EMBL/GenBank/DDBJ databases">
        <authorList>
            <person name="Palmer J.M."/>
        </authorList>
    </citation>
    <scope>NUCLEOTIDE SEQUENCE</scope>
    <source>
        <strain evidence="9">PC9</strain>
    </source>
</reference>
<dbReference type="EMBL" id="JACETU010000003">
    <property type="protein sequence ID" value="KAF7432749.1"/>
    <property type="molecule type" value="Genomic_DNA"/>
</dbReference>
<evidence type="ECO:0000259" key="8">
    <source>
        <dbReference type="PROSITE" id="PS50142"/>
    </source>
</evidence>
<dbReference type="PROSITE" id="PS50137">
    <property type="entry name" value="DS_RBD"/>
    <property type="match status" value="1"/>
</dbReference>
<organism evidence="9 10">
    <name type="scientific">Pleurotus ostreatus</name>
    <name type="common">Oyster mushroom</name>
    <name type="synonym">White-rot fungus</name>
    <dbReference type="NCBI Taxonomy" id="5322"/>
    <lineage>
        <taxon>Eukaryota</taxon>
        <taxon>Fungi</taxon>
        <taxon>Dikarya</taxon>
        <taxon>Basidiomycota</taxon>
        <taxon>Agaricomycotina</taxon>
        <taxon>Agaricomycetes</taxon>
        <taxon>Agaricomycetidae</taxon>
        <taxon>Agaricales</taxon>
        <taxon>Pleurotineae</taxon>
        <taxon>Pleurotaceae</taxon>
        <taxon>Pleurotus</taxon>
    </lineage>
</organism>
<dbReference type="Gene3D" id="3.30.160.20">
    <property type="match status" value="1"/>
</dbReference>
<keyword evidence="1" id="KW-0540">Nuclease</keyword>
<evidence type="ECO:0000256" key="5">
    <source>
        <dbReference type="PROSITE-ProRule" id="PRU00266"/>
    </source>
</evidence>
<dbReference type="Pfam" id="PF00035">
    <property type="entry name" value="dsrm"/>
    <property type="match status" value="1"/>
</dbReference>
<dbReference type="GO" id="GO:0006369">
    <property type="term" value="P:termination of RNA polymerase II transcription"/>
    <property type="evidence" value="ECO:0007669"/>
    <property type="project" value="TreeGrafter"/>
</dbReference>
<dbReference type="GO" id="GO:0004525">
    <property type="term" value="F:ribonuclease III activity"/>
    <property type="evidence" value="ECO:0007669"/>
    <property type="project" value="InterPro"/>
</dbReference>
<dbReference type="CDD" id="cd00593">
    <property type="entry name" value="RIBOc"/>
    <property type="match status" value="1"/>
</dbReference>
<dbReference type="InterPro" id="IPR014720">
    <property type="entry name" value="dsRBD_dom"/>
</dbReference>
<evidence type="ECO:0000259" key="7">
    <source>
        <dbReference type="PROSITE" id="PS50137"/>
    </source>
</evidence>
<evidence type="ECO:0000313" key="9">
    <source>
        <dbReference type="EMBL" id="KAF7432749.1"/>
    </source>
</evidence>
<sequence>MAFQELKKSLTSLSIRKFLLDLMPMPRPCPFRPDFGPEGFPPIPKINSDAIRQQVFTHRSYYARPTHIFEDQPNDLSPDNEKLEHLGDTVLALVVTDMMIKAFPGLHVGPSTKIRALVVGNATLADISLRYRLPYRLRLHAAQAITLRASTNIQADVFESYVGGLYKDQGLAAVEKWLHPLLLPYAEEAYKFVRKQYGLPETRSSSGTLPTFHYRLHRSPGPQLPSRKISSGSSSGTASPPESESEPGSLSPATQHGGLDMEEESIPQAALAIGHLALFNQQLQKANLDIEWVYTEDGDIGMEGLLGAFDPSGTPGDVVHIVGTEDPAPGARGITAVNPVVKKATRTTPMWTVKAFVNGEMYGSGKGTSKKAARHVAAKEGLQRLGINVW</sequence>
<dbReference type="InterPro" id="IPR036389">
    <property type="entry name" value="RNase_III_sf"/>
</dbReference>
<dbReference type="Pfam" id="PF14622">
    <property type="entry name" value="Ribonucleas_3_3"/>
    <property type="match status" value="1"/>
</dbReference>
<dbReference type="GO" id="GO:0006364">
    <property type="term" value="P:rRNA processing"/>
    <property type="evidence" value="ECO:0007669"/>
    <property type="project" value="TreeGrafter"/>
</dbReference>
<proteinExistence type="predicted"/>
<evidence type="ECO:0000256" key="6">
    <source>
        <dbReference type="SAM" id="MobiDB-lite"/>
    </source>
</evidence>
<evidence type="ECO:0000313" key="10">
    <source>
        <dbReference type="Proteomes" id="UP000623687"/>
    </source>
</evidence>
<keyword evidence="2" id="KW-0255">Endonuclease</keyword>
<dbReference type="PANTHER" id="PTHR11207">
    <property type="entry name" value="RIBONUCLEASE III"/>
    <property type="match status" value="1"/>
</dbReference>
<dbReference type="VEuPathDB" id="FungiDB:PC9H_004692"/>
<dbReference type="AlphaFoldDB" id="A0A8H6ZXQ0"/>
<keyword evidence="4 5" id="KW-0694">RNA-binding</keyword>
<feature type="domain" description="DRBM" evidence="7">
    <location>
        <begin position="349"/>
        <end position="387"/>
    </location>
</feature>
<evidence type="ECO:0000256" key="4">
    <source>
        <dbReference type="ARBA" id="ARBA00022884"/>
    </source>
</evidence>
<name>A0A8H6ZXQ0_PLEOS</name>
<dbReference type="OrthoDB" id="2392202at2759"/>
<gene>
    <name evidence="9" type="ORF">PC9H_004692</name>
</gene>
<dbReference type="SMART" id="SM00535">
    <property type="entry name" value="RIBOc"/>
    <property type="match status" value="1"/>
</dbReference>
<keyword evidence="10" id="KW-1185">Reference proteome</keyword>
<dbReference type="GeneID" id="59374510"/>
<evidence type="ECO:0000256" key="3">
    <source>
        <dbReference type="ARBA" id="ARBA00022801"/>
    </source>
</evidence>
<dbReference type="SUPFAM" id="SSF69065">
    <property type="entry name" value="RNase III domain-like"/>
    <property type="match status" value="1"/>
</dbReference>
<dbReference type="GO" id="GO:0003723">
    <property type="term" value="F:RNA binding"/>
    <property type="evidence" value="ECO:0007669"/>
    <property type="project" value="UniProtKB-UniRule"/>
</dbReference>
<dbReference type="RefSeq" id="XP_036632776.1">
    <property type="nucleotide sequence ID" value="XM_036774274.1"/>
</dbReference>